<comment type="caution">
    <text evidence="2">The sequence shown here is derived from an EMBL/GenBank/DDBJ whole genome shotgun (WGS) entry which is preliminary data.</text>
</comment>
<evidence type="ECO:0008006" key="4">
    <source>
        <dbReference type="Google" id="ProtNLM"/>
    </source>
</evidence>
<feature type="chain" id="PRO_5045762138" description="Cytochrome c domain-containing protein" evidence="1">
    <location>
        <begin position="28"/>
        <end position="458"/>
    </location>
</feature>
<accession>A0ABT8DR05</accession>
<dbReference type="Proteomes" id="UP001228044">
    <property type="component" value="Unassembled WGS sequence"/>
</dbReference>
<dbReference type="RefSeq" id="WP_290357036.1">
    <property type="nucleotide sequence ID" value="NZ_JAUHHC010000001.1"/>
</dbReference>
<name>A0ABT8DR05_9BURK</name>
<protein>
    <recommendedName>
        <fullName evidence="4">Cytochrome c domain-containing protein</fullName>
    </recommendedName>
</protein>
<proteinExistence type="predicted"/>
<keyword evidence="3" id="KW-1185">Reference proteome</keyword>
<organism evidence="2 3">
    <name type="scientific">Roseateles violae</name>
    <dbReference type="NCBI Taxonomy" id="3058042"/>
    <lineage>
        <taxon>Bacteria</taxon>
        <taxon>Pseudomonadati</taxon>
        <taxon>Pseudomonadota</taxon>
        <taxon>Betaproteobacteria</taxon>
        <taxon>Burkholderiales</taxon>
        <taxon>Sphaerotilaceae</taxon>
        <taxon>Roseateles</taxon>
    </lineage>
</organism>
<sequence length="458" mass="49682">MRTSRFHRSVALLGGGLALLLSGGLLAAPPDPFAGNNTLYPPDKDWPHGFRTSNYDYPQQAPGARWLQQPRPRGALTLQSAPAYVAAVKRFIEKDLSGLVNEPLKWTPQQAGWYDMPWGGQGNPLPNGEAIDPGSGREALLGSYTGQILQPEAYPSLPPKVAFQNHAVVYYNDVAAAQLGKIWRDPFHPDLKAAQFPEGSMVVKVEAATLNEEQWPVLKGSSVSYVFRPPVAGGSNPPTAVVTPMRFLQMAVRVKDKEAAPETGWVFIAFAYDAGSSGKTVWERAVPVGAMWGNDPEFAREKDGGQGRLRQTWVSPTIPPFIKDGLGWGGRLAGPLDLGIRHNAVTVSGVRYGKGDAGLRASSCVSCHSSAQYPFVANLYPSPNMSFPPEGQQFLLFDPGSAQWAQWFQNRPGNKALSGKNHQAIVGTDYDMMLTFALMRANGSADTDSFIRRPIAGH</sequence>
<gene>
    <name evidence="2" type="ORF">QWJ38_00295</name>
</gene>
<evidence type="ECO:0000313" key="2">
    <source>
        <dbReference type="EMBL" id="MDN3918704.1"/>
    </source>
</evidence>
<evidence type="ECO:0000256" key="1">
    <source>
        <dbReference type="SAM" id="SignalP"/>
    </source>
</evidence>
<keyword evidence="1" id="KW-0732">Signal</keyword>
<dbReference type="EMBL" id="JAUHHC010000001">
    <property type="protein sequence ID" value="MDN3918704.1"/>
    <property type="molecule type" value="Genomic_DNA"/>
</dbReference>
<evidence type="ECO:0000313" key="3">
    <source>
        <dbReference type="Proteomes" id="UP001228044"/>
    </source>
</evidence>
<feature type="signal peptide" evidence="1">
    <location>
        <begin position="1"/>
        <end position="27"/>
    </location>
</feature>
<reference evidence="2 3" key="1">
    <citation type="submission" date="2023-06" db="EMBL/GenBank/DDBJ databases">
        <title>Pelomonas sp. PFR6 16S ribosomal RNA gene Genome sequencing and assembly.</title>
        <authorList>
            <person name="Woo H."/>
        </authorList>
    </citation>
    <scope>NUCLEOTIDE SEQUENCE [LARGE SCALE GENOMIC DNA]</scope>
    <source>
        <strain evidence="2 3">PFR6</strain>
    </source>
</reference>